<protein>
    <submittedName>
        <fullName evidence="11">GEM interacting protein</fullName>
    </submittedName>
</protein>
<dbReference type="InterPro" id="IPR002219">
    <property type="entry name" value="PKC_DAG/PE"/>
</dbReference>
<dbReference type="GO" id="GO:0051056">
    <property type="term" value="P:regulation of small GTPase mediated signal transduction"/>
    <property type="evidence" value="ECO:0007669"/>
    <property type="project" value="UniProtKB-ARBA"/>
</dbReference>
<dbReference type="GeneTree" id="ENSGT00950000183110"/>
<sequence>MRNLTPNRRWKNITSPTPFFSSLTFRFFISDIVKAPQKCEIKRYSEIFREFDNLELSFIPIGDPPAFRVGFFSECFFFFFFSSPAAMLMYSFSAHEADLALCRCEDGVETALQYAKMWCRYAKDLLAWMEKKLNLEQEFAKNVMKTSEAAKANLAAQESMPLQYIYTMALEEDLKNSLNSRKTSDLVQNRCYQALAAKRNEIDKWRREFKEQWVKEQRKMNEAVTALKKSRQQYFQRCDELEKAKAITAKTVDDPGGIKTLDKRRKSKDEAQTKARASELFYRQCVHDAKIHQDELVKVKERIISHTRKLICQGDTVLKQVGAITSVETSPHSNAVPMRPAGHSQHVLLPAATDRAGSSGCLDGQQVKVRTPSRAALTHRLKKMKSKMVKCKQCDNYIYVNGVECEECGLGLHRKCMEVCQMECDNNKGKVFGVPLSLLLRHAPDDVPFVVRRCTAEIESRALSLQGVYRVSGSKPRVQKLCQALEEFKEDVDLSEVSPHDVTCILKHFFKELPEPLLTFELYTEFITAGRRIQQVGEWDSTQDTNEFTDLVRNLQQLLQKLPLCRYNTLEHLVLHLHKVSRNNENKMSSNNLGIVFGPTLLRPPVCMDQPAVALQENTYQALLVDFLISHHDKVFVHRQRVRTPTPPPAPTGPLPETPPRRAHPLDGDLDTQPEQGTSSRDLRDFVLDKPHYRFTRQPVKYHRHHNPRGRASDQSCDTGRPAVPSGDPPGSADSSRSSSPERATHGRPRSLDGVAEDVPPLSPRDVVQYMLGLAPVTRAAVDLSVNGPGPIDLQRKALCHSPRAIPAEHHFTSPAQKILSGLKLRRSQSGREEQLFV</sequence>
<feature type="domain" description="Phorbol-ester/DAG-type" evidence="8">
    <location>
        <begin position="378"/>
        <end position="424"/>
    </location>
</feature>
<reference evidence="11" key="1">
    <citation type="submission" date="2025-08" db="UniProtKB">
        <authorList>
            <consortium name="Ensembl"/>
        </authorList>
    </citation>
    <scope>IDENTIFICATION</scope>
</reference>
<dbReference type="PROSITE" id="PS00479">
    <property type="entry name" value="ZF_DAG_PE_1"/>
    <property type="match status" value="1"/>
</dbReference>
<evidence type="ECO:0000313" key="11">
    <source>
        <dbReference type="Ensembl" id="ENSHCOP00000011654.1"/>
    </source>
</evidence>
<feature type="region of interest" description="Disordered" evidence="7">
    <location>
        <begin position="640"/>
        <end position="760"/>
    </location>
</feature>
<dbReference type="PANTHER" id="PTHR15228:SF16">
    <property type="entry name" value="GEM-INTERACTING PROTEIN"/>
    <property type="match status" value="1"/>
</dbReference>
<dbReference type="GO" id="GO:0005096">
    <property type="term" value="F:GTPase activator activity"/>
    <property type="evidence" value="ECO:0007669"/>
    <property type="project" value="UniProtKB-KW"/>
</dbReference>
<evidence type="ECO:0000259" key="8">
    <source>
        <dbReference type="PROSITE" id="PS50081"/>
    </source>
</evidence>
<evidence type="ECO:0000256" key="3">
    <source>
        <dbReference type="ARBA" id="ARBA00022771"/>
    </source>
</evidence>
<dbReference type="InterPro" id="IPR031160">
    <property type="entry name" value="F_BAR_dom"/>
</dbReference>
<dbReference type="Pfam" id="PF00620">
    <property type="entry name" value="RhoGAP"/>
    <property type="match status" value="1"/>
</dbReference>
<dbReference type="CDD" id="cd20816">
    <property type="entry name" value="C1_GMIP-like"/>
    <property type="match status" value="1"/>
</dbReference>
<dbReference type="InterPro" id="IPR000198">
    <property type="entry name" value="RhoGAP_dom"/>
</dbReference>
<dbReference type="SMART" id="SM00324">
    <property type="entry name" value="RhoGAP"/>
    <property type="match status" value="1"/>
</dbReference>
<evidence type="ECO:0000256" key="2">
    <source>
        <dbReference type="ARBA" id="ARBA00022723"/>
    </source>
</evidence>
<feature type="compositionally biased region" description="Basic residues" evidence="7">
    <location>
        <begin position="700"/>
        <end position="709"/>
    </location>
</feature>
<dbReference type="Proteomes" id="UP000264820">
    <property type="component" value="Unplaced"/>
</dbReference>
<evidence type="ECO:0000256" key="1">
    <source>
        <dbReference type="ARBA" id="ARBA00022468"/>
    </source>
</evidence>
<feature type="compositionally biased region" description="Basic and acidic residues" evidence="7">
    <location>
        <begin position="681"/>
        <end position="692"/>
    </location>
</feature>
<dbReference type="Pfam" id="PF22699">
    <property type="entry name" value="GMIP-like_FCH"/>
    <property type="match status" value="1"/>
</dbReference>
<dbReference type="InterPro" id="IPR027267">
    <property type="entry name" value="AH/BAR_dom_sf"/>
</dbReference>
<evidence type="ECO:0000256" key="7">
    <source>
        <dbReference type="SAM" id="MobiDB-lite"/>
    </source>
</evidence>
<dbReference type="PROSITE" id="PS51741">
    <property type="entry name" value="F_BAR"/>
    <property type="match status" value="1"/>
</dbReference>
<dbReference type="Gene3D" id="1.10.555.10">
    <property type="entry name" value="Rho GTPase activation protein"/>
    <property type="match status" value="1"/>
</dbReference>
<evidence type="ECO:0000256" key="6">
    <source>
        <dbReference type="PROSITE-ProRule" id="PRU01077"/>
    </source>
</evidence>
<name>A0A3Q3DGM3_HIPCM</name>
<dbReference type="InterPro" id="IPR046349">
    <property type="entry name" value="C1-like_sf"/>
</dbReference>
<dbReference type="PROSITE" id="PS50081">
    <property type="entry name" value="ZF_DAG_PE_2"/>
    <property type="match status" value="1"/>
</dbReference>
<dbReference type="GO" id="GO:0008270">
    <property type="term" value="F:zinc ion binding"/>
    <property type="evidence" value="ECO:0007669"/>
    <property type="project" value="UniProtKB-KW"/>
</dbReference>
<dbReference type="InterPro" id="IPR051025">
    <property type="entry name" value="RhoGAP"/>
</dbReference>
<dbReference type="InterPro" id="IPR008936">
    <property type="entry name" value="Rho_GTPase_activation_prot"/>
</dbReference>
<dbReference type="GO" id="GO:0007165">
    <property type="term" value="P:signal transduction"/>
    <property type="evidence" value="ECO:0007669"/>
    <property type="project" value="InterPro"/>
</dbReference>
<evidence type="ECO:0000313" key="12">
    <source>
        <dbReference type="Proteomes" id="UP000264820"/>
    </source>
</evidence>
<dbReference type="SUPFAM" id="SSF103657">
    <property type="entry name" value="BAR/IMD domain-like"/>
    <property type="match status" value="1"/>
</dbReference>
<dbReference type="Ensembl" id="ENSHCOT00000026659.1">
    <property type="protein sequence ID" value="ENSHCOP00000011654.1"/>
    <property type="gene ID" value="ENSHCOG00000014529.1"/>
</dbReference>
<dbReference type="OMA" id="TEYMAFL"/>
<dbReference type="SUPFAM" id="SSF48350">
    <property type="entry name" value="GTPase activation domain, GAP"/>
    <property type="match status" value="1"/>
</dbReference>
<dbReference type="SUPFAM" id="SSF57889">
    <property type="entry name" value="Cysteine-rich domain"/>
    <property type="match status" value="1"/>
</dbReference>
<evidence type="ECO:0000259" key="10">
    <source>
        <dbReference type="PROSITE" id="PS51741"/>
    </source>
</evidence>
<evidence type="ECO:0000256" key="4">
    <source>
        <dbReference type="ARBA" id="ARBA00022833"/>
    </source>
</evidence>
<feature type="compositionally biased region" description="Pro residues" evidence="7">
    <location>
        <begin position="645"/>
        <end position="658"/>
    </location>
</feature>
<keyword evidence="12" id="KW-1185">Reference proteome</keyword>
<proteinExistence type="predicted"/>
<keyword evidence="4" id="KW-0862">Zinc</keyword>
<feature type="compositionally biased region" description="Low complexity" evidence="7">
    <location>
        <begin position="725"/>
        <end position="742"/>
    </location>
</feature>
<dbReference type="InterPro" id="IPR054713">
    <property type="entry name" value="GMIP/FCHO2-like_FCH"/>
</dbReference>
<dbReference type="PANTHER" id="PTHR15228">
    <property type="entry name" value="SPERMATHECAL PHYSIOLOGY VARIANT"/>
    <property type="match status" value="1"/>
</dbReference>
<keyword evidence="2" id="KW-0479">Metal-binding</keyword>
<keyword evidence="5 6" id="KW-0175">Coiled coil</keyword>
<organism evidence="11 12">
    <name type="scientific">Hippocampus comes</name>
    <name type="common">Tiger tail seahorse</name>
    <dbReference type="NCBI Taxonomy" id="109280"/>
    <lineage>
        <taxon>Eukaryota</taxon>
        <taxon>Metazoa</taxon>
        <taxon>Chordata</taxon>
        <taxon>Craniata</taxon>
        <taxon>Vertebrata</taxon>
        <taxon>Euteleostomi</taxon>
        <taxon>Actinopterygii</taxon>
        <taxon>Neopterygii</taxon>
        <taxon>Teleostei</taxon>
        <taxon>Neoteleostei</taxon>
        <taxon>Acanthomorphata</taxon>
        <taxon>Syngnathiaria</taxon>
        <taxon>Syngnathiformes</taxon>
        <taxon>Syngnathoidei</taxon>
        <taxon>Syngnathidae</taxon>
        <taxon>Hippocampus</taxon>
    </lineage>
</organism>
<dbReference type="GO" id="GO:0005886">
    <property type="term" value="C:plasma membrane"/>
    <property type="evidence" value="ECO:0007669"/>
    <property type="project" value="TreeGrafter"/>
</dbReference>
<dbReference type="Gene3D" id="1.20.1270.60">
    <property type="entry name" value="Arfaptin homology (AH) domain/BAR domain"/>
    <property type="match status" value="1"/>
</dbReference>
<evidence type="ECO:0000256" key="5">
    <source>
        <dbReference type="ARBA" id="ARBA00023054"/>
    </source>
</evidence>
<dbReference type="STRING" id="109280.ENSHCOP00000011654"/>
<reference evidence="11" key="2">
    <citation type="submission" date="2025-09" db="UniProtKB">
        <authorList>
            <consortium name="Ensembl"/>
        </authorList>
    </citation>
    <scope>IDENTIFICATION</scope>
</reference>
<feature type="domain" description="Rho-GAP" evidence="9">
    <location>
        <begin position="434"/>
        <end position="636"/>
    </location>
</feature>
<dbReference type="AlphaFoldDB" id="A0A3Q3DGM3"/>
<keyword evidence="3" id="KW-0863">Zinc-finger</keyword>
<dbReference type="PROSITE" id="PS50238">
    <property type="entry name" value="RHOGAP"/>
    <property type="match status" value="1"/>
</dbReference>
<accession>A0A3Q3DGM3</accession>
<keyword evidence="1" id="KW-0343">GTPase activation</keyword>
<feature type="domain" description="F-BAR" evidence="10">
    <location>
        <begin position="90"/>
        <end position="359"/>
    </location>
</feature>
<evidence type="ECO:0000259" key="9">
    <source>
        <dbReference type="PROSITE" id="PS50238"/>
    </source>
</evidence>